<evidence type="ECO:0000313" key="2">
    <source>
        <dbReference type="EMBL" id="KAL2814134.1"/>
    </source>
</evidence>
<proteinExistence type="predicted"/>
<feature type="signal peptide" evidence="1">
    <location>
        <begin position="1"/>
        <end position="17"/>
    </location>
</feature>
<accession>A0ABR4HF73</accession>
<name>A0ABR4HF73_9EURO</name>
<dbReference type="EMBL" id="JBFXLT010000035">
    <property type="protein sequence ID" value="KAL2814134.1"/>
    <property type="molecule type" value="Genomic_DNA"/>
</dbReference>
<evidence type="ECO:0000313" key="3">
    <source>
        <dbReference type="Proteomes" id="UP001610334"/>
    </source>
</evidence>
<organism evidence="2 3">
    <name type="scientific">Aspergillus granulosus</name>
    <dbReference type="NCBI Taxonomy" id="176169"/>
    <lineage>
        <taxon>Eukaryota</taxon>
        <taxon>Fungi</taxon>
        <taxon>Dikarya</taxon>
        <taxon>Ascomycota</taxon>
        <taxon>Pezizomycotina</taxon>
        <taxon>Eurotiomycetes</taxon>
        <taxon>Eurotiomycetidae</taxon>
        <taxon>Eurotiales</taxon>
        <taxon>Aspergillaceae</taxon>
        <taxon>Aspergillus</taxon>
        <taxon>Aspergillus subgen. Nidulantes</taxon>
    </lineage>
</organism>
<feature type="chain" id="PRO_5046500098" evidence="1">
    <location>
        <begin position="18"/>
        <end position="174"/>
    </location>
</feature>
<dbReference type="PANTHER" id="PTHR38123:SF6">
    <property type="entry name" value="CELL WALL SERINE-THREONINE-RICH GALACTOMANNOPROTEIN MP1 (AFU_ORTHOLOGUE AFUA_4G03240)"/>
    <property type="match status" value="1"/>
</dbReference>
<protein>
    <submittedName>
        <fullName evidence="2">Hydrophobic surface binding protein A-domain-containing protein</fullName>
    </submittedName>
</protein>
<dbReference type="PANTHER" id="PTHR38123">
    <property type="entry name" value="CELL WALL SERINE-THREONINE-RICH GALACTOMANNOPROTEIN MP1 (AFU_ORTHOLOGUE AFUA_4G03240)"/>
    <property type="match status" value="1"/>
</dbReference>
<gene>
    <name evidence="2" type="ORF">BJX63DRAFT_431536</name>
</gene>
<evidence type="ECO:0000256" key="1">
    <source>
        <dbReference type="SAM" id="SignalP"/>
    </source>
</evidence>
<dbReference type="Pfam" id="PF12296">
    <property type="entry name" value="HsbA"/>
    <property type="match status" value="1"/>
</dbReference>
<dbReference type="Proteomes" id="UP001610334">
    <property type="component" value="Unassembled WGS sequence"/>
</dbReference>
<sequence length="174" mass="17634">MKLAGLISIALATSTFAKPIKRALADYENVFNDISAQVAVVGGVVADYVGGSATADDVQDASDLLVTTINDGAAAIPGFAALTNLEALSLVGPIQDLTADVADLVDDVIAAEPNFIADGREADVLASLNAQKAGAEAVRDAITPKVPAALQDIAAELAQGIVTEIERGIAAYSN</sequence>
<reference evidence="2 3" key="1">
    <citation type="submission" date="2024-07" db="EMBL/GenBank/DDBJ databases">
        <title>Section-level genome sequencing and comparative genomics of Aspergillus sections Usti and Cavernicolus.</title>
        <authorList>
            <consortium name="Lawrence Berkeley National Laboratory"/>
            <person name="Nybo J.L."/>
            <person name="Vesth T.C."/>
            <person name="Theobald S."/>
            <person name="Frisvad J.C."/>
            <person name="Larsen T.O."/>
            <person name="Kjaerboelling I."/>
            <person name="Rothschild-Mancinelli K."/>
            <person name="Lyhne E.K."/>
            <person name="Kogle M.E."/>
            <person name="Barry K."/>
            <person name="Clum A."/>
            <person name="Na H."/>
            <person name="Ledsgaard L."/>
            <person name="Lin J."/>
            <person name="Lipzen A."/>
            <person name="Kuo A."/>
            <person name="Riley R."/>
            <person name="Mondo S."/>
            <person name="Labutti K."/>
            <person name="Haridas S."/>
            <person name="Pangalinan J."/>
            <person name="Salamov A.A."/>
            <person name="Simmons B.A."/>
            <person name="Magnuson J.K."/>
            <person name="Chen J."/>
            <person name="Drula E."/>
            <person name="Henrissat B."/>
            <person name="Wiebenga A."/>
            <person name="Lubbers R.J."/>
            <person name="Gomes A.C."/>
            <person name="Makela M.R."/>
            <person name="Stajich J."/>
            <person name="Grigoriev I.V."/>
            <person name="Mortensen U.H."/>
            <person name="De Vries R.P."/>
            <person name="Baker S.E."/>
            <person name="Andersen M.R."/>
        </authorList>
    </citation>
    <scope>NUCLEOTIDE SEQUENCE [LARGE SCALE GENOMIC DNA]</scope>
    <source>
        <strain evidence="2 3">CBS 588.65</strain>
    </source>
</reference>
<comment type="caution">
    <text evidence="2">The sequence shown here is derived from an EMBL/GenBank/DDBJ whole genome shotgun (WGS) entry which is preliminary data.</text>
</comment>
<dbReference type="InterPro" id="IPR021054">
    <property type="entry name" value="Cell_wall_mannoprotein_1"/>
</dbReference>
<dbReference type="Gene3D" id="1.20.1280.140">
    <property type="match status" value="1"/>
</dbReference>
<keyword evidence="3" id="KW-1185">Reference proteome</keyword>
<keyword evidence="1" id="KW-0732">Signal</keyword>